<dbReference type="Proteomes" id="UP001172457">
    <property type="component" value="Chromosome 4"/>
</dbReference>
<reference evidence="5" key="1">
    <citation type="submission" date="2023-03" db="EMBL/GenBank/DDBJ databases">
        <title>Chromosome-scale reference genome and RAD-based genetic map of yellow starthistle (Centaurea solstitialis) reveal putative structural variation and QTLs associated with invader traits.</title>
        <authorList>
            <person name="Reatini B."/>
            <person name="Cang F.A."/>
            <person name="Jiang Q."/>
            <person name="Mckibben M.T.W."/>
            <person name="Barker M.S."/>
            <person name="Rieseberg L.H."/>
            <person name="Dlugosch K.M."/>
        </authorList>
    </citation>
    <scope>NUCLEOTIDE SEQUENCE</scope>
    <source>
        <strain evidence="5">CAN-66</strain>
        <tissue evidence="5">Leaf</tissue>
    </source>
</reference>
<evidence type="ECO:0000313" key="6">
    <source>
        <dbReference type="Proteomes" id="UP001172457"/>
    </source>
</evidence>
<dbReference type="PANTHER" id="PTHR36766">
    <property type="entry name" value="PLANT BROAD-SPECTRUM MILDEW RESISTANCE PROTEIN RPW8"/>
    <property type="match status" value="1"/>
</dbReference>
<evidence type="ECO:0000256" key="2">
    <source>
        <dbReference type="ARBA" id="ARBA00022614"/>
    </source>
</evidence>
<dbReference type="AlphaFoldDB" id="A0AA38WHM3"/>
<dbReference type="InterPro" id="IPR027417">
    <property type="entry name" value="P-loop_NTPase"/>
</dbReference>
<sequence length="457" mass="52413">MAEAVILGAVVGEALSTLSDIIIRVMKKSSQFRSTLAQLQETITRIKPIFTEIEYLYKVLDRPTQEIHMFIDQLKVAVDLVRKCEHIKWNPYKTYRHSLKLDDQNALLLRFFQIELLQPRDVKELLVAVKDVQERMEKGNSGGWFPLLKSDVIGFDDQLRDLKAMVLKDSMVDDCSVVVVSAGEGWGKTTLVTKLCHDPQIQGKFGRNIYFATISETPNLKVVIKNLLPKNQFDHQLDFTSNEDAVYRWGSFLRGNNSEILLVLDDVWHEFVIRDFRFKLRGYKILVTSRMSFTQFDTYQLQLLNHKDATNLFHHHAFSERGSVRTDIPADLVVELVMCCKRHPLSLTVVGGLLNRTPLNQWRIMLNKLSKAHLSVLDIDYYMRQGLAKSLDMFDEDSESTLLLLKADVIRFEDRVRALKAMVLKGSEVDDGLVVVVSADDKGIRIPSIIKETNLLM</sequence>
<comment type="caution">
    <text evidence="5">The sequence shown here is derived from an EMBL/GenBank/DDBJ whole genome shotgun (WGS) entry which is preliminary data.</text>
</comment>
<dbReference type="InterPro" id="IPR042197">
    <property type="entry name" value="Apaf_helical"/>
</dbReference>
<gene>
    <name evidence="5" type="ORF">OSB04_016635</name>
</gene>
<feature type="non-terminal residue" evidence="5">
    <location>
        <position position="457"/>
    </location>
</feature>
<dbReference type="Gene3D" id="1.10.8.430">
    <property type="entry name" value="Helical domain of apoptotic protease-activating factors"/>
    <property type="match status" value="1"/>
</dbReference>
<dbReference type="Pfam" id="PF05659">
    <property type="entry name" value="RPW8"/>
    <property type="match status" value="1"/>
</dbReference>
<dbReference type="PROSITE" id="PS51153">
    <property type="entry name" value="RPW8"/>
    <property type="match status" value="1"/>
</dbReference>
<keyword evidence="2" id="KW-0433">Leucine-rich repeat</keyword>
<dbReference type="PRINTS" id="PR00364">
    <property type="entry name" value="DISEASERSIST"/>
</dbReference>
<organism evidence="5 6">
    <name type="scientific">Centaurea solstitialis</name>
    <name type="common">yellow star-thistle</name>
    <dbReference type="NCBI Taxonomy" id="347529"/>
    <lineage>
        <taxon>Eukaryota</taxon>
        <taxon>Viridiplantae</taxon>
        <taxon>Streptophyta</taxon>
        <taxon>Embryophyta</taxon>
        <taxon>Tracheophyta</taxon>
        <taxon>Spermatophyta</taxon>
        <taxon>Magnoliopsida</taxon>
        <taxon>eudicotyledons</taxon>
        <taxon>Gunneridae</taxon>
        <taxon>Pentapetalae</taxon>
        <taxon>asterids</taxon>
        <taxon>campanulids</taxon>
        <taxon>Asterales</taxon>
        <taxon>Asteraceae</taxon>
        <taxon>Carduoideae</taxon>
        <taxon>Cardueae</taxon>
        <taxon>Centaureinae</taxon>
        <taxon>Centaurea</taxon>
    </lineage>
</organism>
<evidence type="ECO:0000313" key="5">
    <source>
        <dbReference type="EMBL" id="KAJ9552590.1"/>
    </source>
</evidence>
<dbReference type="InterPro" id="IPR008808">
    <property type="entry name" value="Powdery_mildew-R_dom"/>
</dbReference>
<dbReference type="SUPFAM" id="SSF52540">
    <property type="entry name" value="P-loop containing nucleoside triphosphate hydrolases"/>
    <property type="match status" value="1"/>
</dbReference>
<keyword evidence="3" id="KW-0611">Plant defense</keyword>
<feature type="domain" description="RPW8" evidence="4">
    <location>
        <begin position="1"/>
        <end position="148"/>
    </location>
</feature>
<dbReference type="EMBL" id="JARYMX010000004">
    <property type="protein sequence ID" value="KAJ9552590.1"/>
    <property type="molecule type" value="Genomic_DNA"/>
</dbReference>
<dbReference type="Pfam" id="PF00931">
    <property type="entry name" value="NB-ARC"/>
    <property type="match status" value="1"/>
</dbReference>
<name>A0AA38WHM3_9ASTR</name>
<dbReference type="GO" id="GO:0043531">
    <property type="term" value="F:ADP binding"/>
    <property type="evidence" value="ECO:0007669"/>
    <property type="project" value="InterPro"/>
</dbReference>
<dbReference type="InterPro" id="IPR002182">
    <property type="entry name" value="NB-ARC"/>
</dbReference>
<dbReference type="Gene3D" id="3.40.50.300">
    <property type="entry name" value="P-loop containing nucleotide triphosphate hydrolases"/>
    <property type="match status" value="1"/>
</dbReference>
<dbReference type="GO" id="GO:0006952">
    <property type="term" value="P:defense response"/>
    <property type="evidence" value="ECO:0007669"/>
    <property type="project" value="UniProtKB-KW"/>
</dbReference>
<evidence type="ECO:0000259" key="4">
    <source>
        <dbReference type="PROSITE" id="PS51153"/>
    </source>
</evidence>
<proteinExistence type="inferred from homology"/>
<comment type="similarity">
    <text evidence="1">Belongs to the disease resistance NB-LRR family.</text>
</comment>
<evidence type="ECO:0000256" key="1">
    <source>
        <dbReference type="ARBA" id="ARBA00008894"/>
    </source>
</evidence>
<evidence type="ECO:0000256" key="3">
    <source>
        <dbReference type="ARBA" id="ARBA00022821"/>
    </source>
</evidence>
<accession>A0AA38WHM3</accession>
<keyword evidence="6" id="KW-1185">Reference proteome</keyword>
<dbReference type="PANTHER" id="PTHR36766:SF15">
    <property type="entry name" value="POWDERY MILDEW RESISTANCE PROTEIN, RPW8"/>
    <property type="match status" value="1"/>
</dbReference>
<protein>
    <recommendedName>
        <fullName evidence="4">RPW8 domain-containing protein</fullName>
    </recommendedName>
</protein>